<organism evidence="5">
    <name type="scientific">Guillardia theta</name>
    <name type="common">Cryptophyte</name>
    <name type="synonym">Cryptomonas phi</name>
    <dbReference type="NCBI Taxonomy" id="55529"/>
    <lineage>
        <taxon>Eukaryota</taxon>
        <taxon>Cryptophyceae</taxon>
        <taxon>Pyrenomonadales</taxon>
        <taxon>Geminigeraceae</taxon>
        <taxon>Guillardia</taxon>
    </lineage>
</organism>
<dbReference type="GO" id="GO:0044782">
    <property type="term" value="P:cilium organization"/>
    <property type="evidence" value="ECO:0007669"/>
    <property type="project" value="TreeGrafter"/>
</dbReference>
<feature type="compositionally biased region" description="Basic and acidic residues" evidence="4">
    <location>
        <begin position="320"/>
        <end position="329"/>
    </location>
</feature>
<dbReference type="EMBL" id="HBKN01024638">
    <property type="protein sequence ID" value="CAE2307124.1"/>
    <property type="molecule type" value="Transcribed_RNA"/>
</dbReference>
<name>A0A7S4NSK6_GUITH</name>
<dbReference type="AlphaFoldDB" id="A0A7S4NSK6"/>
<feature type="region of interest" description="Disordered" evidence="4">
    <location>
        <begin position="746"/>
        <end position="776"/>
    </location>
</feature>
<feature type="region of interest" description="Disordered" evidence="4">
    <location>
        <begin position="155"/>
        <end position="238"/>
    </location>
</feature>
<feature type="region of interest" description="Disordered" evidence="4">
    <location>
        <begin position="674"/>
        <end position="694"/>
    </location>
</feature>
<dbReference type="GO" id="GO:0005929">
    <property type="term" value="C:cilium"/>
    <property type="evidence" value="ECO:0007669"/>
    <property type="project" value="TreeGrafter"/>
</dbReference>
<dbReference type="Pfam" id="PF10595">
    <property type="entry name" value="FAM161A_B"/>
    <property type="match status" value="2"/>
</dbReference>
<dbReference type="InterPro" id="IPR051655">
    <property type="entry name" value="FAM161"/>
</dbReference>
<feature type="compositionally biased region" description="Basic and acidic residues" evidence="4">
    <location>
        <begin position="155"/>
        <end position="170"/>
    </location>
</feature>
<comment type="similarity">
    <text evidence="1">Belongs to the FAM161 family.</text>
</comment>
<evidence type="ECO:0000313" key="5">
    <source>
        <dbReference type="EMBL" id="CAE2307124.1"/>
    </source>
</evidence>
<dbReference type="PANTHER" id="PTHR21501">
    <property type="entry name" value="PROTEIN FAM-161"/>
    <property type="match status" value="1"/>
</dbReference>
<feature type="compositionally biased region" description="Polar residues" evidence="4">
    <location>
        <begin position="1"/>
        <end position="12"/>
    </location>
</feature>
<evidence type="ECO:0000256" key="2">
    <source>
        <dbReference type="ARBA" id="ARBA00023054"/>
    </source>
</evidence>
<feature type="region of interest" description="Disordered" evidence="4">
    <location>
        <begin position="1"/>
        <end position="79"/>
    </location>
</feature>
<sequence>MSLSFSQMNSSRAAPRDPQDRSGRRPLSVLDDMRQFKLADDEEIYYPHTKNTPISHKSKQLRSRPGSRSSVPNRTAARISARAQVDDIIASEGEVNPRIEQQIEEEVDISRITRLREMNKRRIQELERKLKLLQGSDGAGDEDVGTSIYVATHYEEPRAEQQRETFREQPNHSSTEEQTDQDQPGSSPSVHAHTRSPGWRRSSPERSMPQEGYTSDPGPGNVPRHDVEGAESDTGGGRASFMRAVHRSQSARQRRTTLEPFSFETRIKKKSITQTRFEKDLIEREELERIEYSKQFVARPIPRSTREERFSKKLIQQSRRSQEIREKSREKLKEEQRPFRFWLKAQEENENTQRRLKREIENLRLSLLDYGVGEARVRQIERDAWRSVQTDFTEAEQEERKMLKMKIKSNRKLSNQEEERLMVLDAEFEKKKSSRAYCEELSHRLSDELQKQETKFRSVPVPHAMMDMELRRMQQQEEERNYRKKDRKEKILSQSSLPPRMQKYQEEFGNRGAGRRGGAEGITAEHTFRPAPPKIVPDFKSMQKAFEDELAEYKSRNLSSMKKSELKPFFLRSEWVKFEAFAKFREKYEGLKVNKAAPESKLKEMNLSSSSSQWELIQGLINRDVGGNTGAAGLTESEIRQFRIVRPSVLEITQTMENDLKKLREERWPFKSNRLAVPPAPIPETSKRVKKPRSTGADILRRQAIQKAMKEKEEEKKRKEEEVREAVKRRQELWGMKDRVLNALAKGEEERRRENQKREEEMKMERRDFKNKTKEHQERLKGFYQNANERSLLMHSVARRLKQEVTKKFEKHLKAHGLSDLADELALL</sequence>
<dbReference type="GO" id="GO:0005856">
    <property type="term" value="C:cytoskeleton"/>
    <property type="evidence" value="ECO:0007669"/>
    <property type="project" value="UniProtKB-ARBA"/>
</dbReference>
<reference evidence="5" key="1">
    <citation type="submission" date="2021-01" db="EMBL/GenBank/DDBJ databases">
        <authorList>
            <person name="Corre E."/>
            <person name="Pelletier E."/>
            <person name="Niang G."/>
            <person name="Scheremetjew M."/>
            <person name="Finn R."/>
            <person name="Kale V."/>
            <person name="Holt S."/>
            <person name="Cochrane G."/>
            <person name="Meng A."/>
            <person name="Brown T."/>
            <person name="Cohen L."/>
        </authorList>
    </citation>
    <scope>NUCLEOTIDE SEQUENCE</scope>
    <source>
        <strain evidence="5">CCMP 2712</strain>
    </source>
</reference>
<keyword evidence="2 3" id="KW-0175">Coiled coil</keyword>
<protein>
    <submittedName>
        <fullName evidence="5">Uncharacterized protein</fullName>
    </submittedName>
</protein>
<accession>A0A7S4NSK6</accession>
<feature type="coiled-coil region" evidence="3">
    <location>
        <begin position="109"/>
        <end position="136"/>
    </location>
</feature>
<evidence type="ECO:0000256" key="1">
    <source>
        <dbReference type="ARBA" id="ARBA00006663"/>
    </source>
</evidence>
<evidence type="ECO:0000256" key="3">
    <source>
        <dbReference type="SAM" id="Coils"/>
    </source>
</evidence>
<feature type="compositionally biased region" description="Basic and acidic residues" evidence="4">
    <location>
        <begin position="14"/>
        <end position="23"/>
    </location>
</feature>
<gene>
    <name evidence="5" type="ORF">GTHE00462_LOCUS19238</name>
</gene>
<feature type="region of interest" description="Disordered" evidence="4">
    <location>
        <begin position="474"/>
        <end position="502"/>
    </location>
</feature>
<proteinExistence type="inferred from homology"/>
<dbReference type="PANTHER" id="PTHR21501:SF1">
    <property type="entry name" value="PROTEIN FAM-161"/>
    <property type="match status" value="1"/>
</dbReference>
<feature type="region of interest" description="Disordered" evidence="4">
    <location>
        <begin position="307"/>
        <end position="329"/>
    </location>
</feature>
<dbReference type="InterPro" id="IPR019579">
    <property type="entry name" value="FAM161A/B"/>
</dbReference>
<evidence type="ECO:0000256" key="4">
    <source>
        <dbReference type="SAM" id="MobiDB-lite"/>
    </source>
</evidence>